<dbReference type="AlphaFoldDB" id="A0A4Y2FSS1"/>
<proteinExistence type="predicted"/>
<reference evidence="1 2" key="1">
    <citation type="journal article" date="2019" name="Sci. Rep.">
        <title>Orb-weaving spider Araneus ventricosus genome elucidates the spidroin gene catalogue.</title>
        <authorList>
            <person name="Kono N."/>
            <person name="Nakamura H."/>
            <person name="Ohtoshi R."/>
            <person name="Moran D.A.P."/>
            <person name="Shinohara A."/>
            <person name="Yoshida Y."/>
            <person name="Fujiwara M."/>
            <person name="Mori M."/>
            <person name="Tomita M."/>
            <person name="Arakawa K."/>
        </authorList>
    </citation>
    <scope>NUCLEOTIDE SEQUENCE [LARGE SCALE GENOMIC DNA]</scope>
</reference>
<organism evidence="1 2">
    <name type="scientific">Araneus ventricosus</name>
    <name type="common">Orbweaver spider</name>
    <name type="synonym">Epeira ventricosa</name>
    <dbReference type="NCBI Taxonomy" id="182803"/>
    <lineage>
        <taxon>Eukaryota</taxon>
        <taxon>Metazoa</taxon>
        <taxon>Ecdysozoa</taxon>
        <taxon>Arthropoda</taxon>
        <taxon>Chelicerata</taxon>
        <taxon>Arachnida</taxon>
        <taxon>Araneae</taxon>
        <taxon>Araneomorphae</taxon>
        <taxon>Entelegynae</taxon>
        <taxon>Araneoidea</taxon>
        <taxon>Araneidae</taxon>
        <taxon>Araneus</taxon>
    </lineage>
</organism>
<dbReference type="Proteomes" id="UP000499080">
    <property type="component" value="Unassembled WGS sequence"/>
</dbReference>
<gene>
    <name evidence="1" type="ORF">AVEN_225153_1</name>
</gene>
<sequence length="90" mass="9541">MATSPPLSTLLFCSSMKKWFAFLSLFGTGLPVVLRYPKCRKRKSPAETPPSTLQGCVTPVIPRIAAVPSRIGMGAVQTVCHVSGQGTAAH</sequence>
<name>A0A4Y2FSS1_ARAVE</name>
<dbReference type="EMBL" id="BGPR01001036">
    <property type="protein sequence ID" value="GBM43626.1"/>
    <property type="molecule type" value="Genomic_DNA"/>
</dbReference>
<evidence type="ECO:0000313" key="2">
    <source>
        <dbReference type="Proteomes" id="UP000499080"/>
    </source>
</evidence>
<protein>
    <submittedName>
        <fullName evidence="1">Uncharacterized protein</fullName>
    </submittedName>
</protein>
<accession>A0A4Y2FSS1</accession>
<evidence type="ECO:0000313" key="1">
    <source>
        <dbReference type="EMBL" id="GBM43626.1"/>
    </source>
</evidence>
<keyword evidence="2" id="KW-1185">Reference proteome</keyword>
<comment type="caution">
    <text evidence="1">The sequence shown here is derived from an EMBL/GenBank/DDBJ whole genome shotgun (WGS) entry which is preliminary data.</text>
</comment>